<proteinExistence type="inferred from homology"/>
<organism evidence="9 10">
    <name type="scientific">Sphingomonas gei</name>
    <dbReference type="NCBI Taxonomy" id="1395960"/>
    <lineage>
        <taxon>Bacteria</taxon>
        <taxon>Pseudomonadati</taxon>
        <taxon>Pseudomonadota</taxon>
        <taxon>Alphaproteobacteria</taxon>
        <taxon>Sphingomonadales</taxon>
        <taxon>Sphingomonadaceae</taxon>
        <taxon>Sphingomonas</taxon>
    </lineage>
</organism>
<evidence type="ECO:0000313" key="9">
    <source>
        <dbReference type="EMBL" id="TGX53501.1"/>
    </source>
</evidence>
<dbReference type="EMBL" id="SRXT01000004">
    <property type="protein sequence ID" value="TGX53501.1"/>
    <property type="molecule type" value="Genomic_DNA"/>
</dbReference>
<keyword evidence="6 7" id="KW-0472">Membrane</keyword>
<feature type="transmembrane region" description="Helical" evidence="7">
    <location>
        <begin position="185"/>
        <end position="203"/>
    </location>
</feature>
<keyword evidence="10" id="KW-1185">Reference proteome</keyword>
<evidence type="ECO:0000256" key="5">
    <source>
        <dbReference type="ARBA" id="ARBA00022989"/>
    </source>
</evidence>
<keyword evidence="3" id="KW-1003">Cell membrane</keyword>
<feature type="transmembrane region" description="Helical" evidence="7">
    <location>
        <begin position="124"/>
        <end position="146"/>
    </location>
</feature>
<dbReference type="PANTHER" id="PTHR40074">
    <property type="entry name" value="O-ACETYLTRANSFERASE WECH"/>
    <property type="match status" value="1"/>
</dbReference>
<keyword evidence="4 7" id="KW-0812">Transmembrane</keyword>
<dbReference type="GO" id="GO:0009246">
    <property type="term" value="P:enterobacterial common antigen biosynthetic process"/>
    <property type="evidence" value="ECO:0007669"/>
    <property type="project" value="TreeGrafter"/>
</dbReference>
<feature type="transmembrane region" description="Helical" evidence="7">
    <location>
        <begin position="239"/>
        <end position="261"/>
    </location>
</feature>
<dbReference type="GO" id="GO:0005886">
    <property type="term" value="C:plasma membrane"/>
    <property type="evidence" value="ECO:0007669"/>
    <property type="project" value="UniProtKB-SubCell"/>
</dbReference>
<dbReference type="Pfam" id="PF01757">
    <property type="entry name" value="Acyl_transf_3"/>
    <property type="match status" value="1"/>
</dbReference>
<accession>A0A4S1XBM9</accession>
<evidence type="ECO:0000256" key="2">
    <source>
        <dbReference type="ARBA" id="ARBA00007400"/>
    </source>
</evidence>
<keyword evidence="9" id="KW-0012">Acyltransferase</keyword>
<evidence type="ECO:0000256" key="1">
    <source>
        <dbReference type="ARBA" id="ARBA00004651"/>
    </source>
</evidence>
<dbReference type="InterPro" id="IPR002656">
    <property type="entry name" value="Acyl_transf_3_dom"/>
</dbReference>
<gene>
    <name evidence="9" type="ORF">E5A73_11740</name>
</gene>
<reference evidence="9 10" key="1">
    <citation type="submission" date="2019-04" db="EMBL/GenBank/DDBJ databases">
        <title>Sphingomonas psychrotolerans sp. nov., isolated from soil in the Tianshan Mountains, Xinjiang, China.</title>
        <authorList>
            <person name="Luo Y."/>
            <person name="Sheng H."/>
        </authorList>
    </citation>
    <scope>NUCLEOTIDE SEQUENCE [LARGE SCALE GENOMIC DNA]</scope>
    <source>
        <strain evidence="9 10">ZFGT-11</strain>
    </source>
</reference>
<feature type="transmembrane region" description="Helical" evidence="7">
    <location>
        <begin position="12"/>
        <end position="34"/>
    </location>
</feature>
<keyword evidence="5 7" id="KW-1133">Transmembrane helix</keyword>
<feature type="transmembrane region" description="Helical" evidence="7">
    <location>
        <begin position="282"/>
        <end position="300"/>
    </location>
</feature>
<dbReference type="Proteomes" id="UP000306147">
    <property type="component" value="Unassembled WGS sequence"/>
</dbReference>
<evidence type="ECO:0000259" key="8">
    <source>
        <dbReference type="Pfam" id="PF01757"/>
    </source>
</evidence>
<dbReference type="RefSeq" id="WP_135964007.1">
    <property type="nucleotide sequence ID" value="NZ_SRXT01000004.1"/>
</dbReference>
<name>A0A4S1XBM9_9SPHN</name>
<evidence type="ECO:0000256" key="6">
    <source>
        <dbReference type="ARBA" id="ARBA00023136"/>
    </source>
</evidence>
<dbReference type="PANTHER" id="PTHR40074:SF4">
    <property type="entry name" value="INNER MEMBRANE PROTEIN YCFT"/>
    <property type="match status" value="1"/>
</dbReference>
<evidence type="ECO:0000256" key="3">
    <source>
        <dbReference type="ARBA" id="ARBA00022475"/>
    </source>
</evidence>
<feature type="transmembrane region" description="Helical" evidence="7">
    <location>
        <begin position="153"/>
        <end position="173"/>
    </location>
</feature>
<protein>
    <submittedName>
        <fullName evidence="9">Acyltransferase</fullName>
    </submittedName>
</protein>
<evidence type="ECO:0000313" key="10">
    <source>
        <dbReference type="Proteomes" id="UP000306147"/>
    </source>
</evidence>
<dbReference type="GO" id="GO:0016413">
    <property type="term" value="F:O-acetyltransferase activity"/>
    <property type="evidence" value="ECO:0007669"/>
    <property type="project" value="TreeGrafter"/>
</dbReference>
<evidence type="ECO:0000256" key="7">
    <source>
        <dbReference type="SAM" id="Phobius"/>
    </source>
</evidence>
<comment type="similarity">
    <text evidence="2">Belongs to the acyltransferase 3 family.</text>
</comment>
<feature type="domain" description="Acyltransferase 3" evidence="8">
    <location>
        <begin position="12"/>
        <end position="329"/>
    </location>
</feature>
<keyword evidence="9" id="KW-0808">Transferase</keyword>
<dbReference type="OrthoDB" id="9814956at2"/>
<dbReference type="AlphaFoldDB" id="A0A4S1XBM9"/>
<feature type="transmembrane region" description="Helical" evidence="7">
    <location>
        <begin position="312"/>
        <end position="343"/>
    </location>
</feature>
<feature type="transmembrane region" description="Helical" evidence="7">
    <location>
        <begin position="46"/>
        <end position="66"/>
    </location>
</feature>
<evidence type="ECO:0000256" key="4">
    <source>
        <dbReference type="ARBA" id="ARBA00022692"/>
    </source>
</evidence>
<sequence>MTGTGGDDDRVYWADTAKGLIILIIVLSHGGLFVEGAGYPQATLRNAIGAVTPVGMPLFFMISGMFSRRYLDGSWSGFWHGRLKALIWVLLIWIPIDWLLFSIFPNFRDPTHGKHLWQILTAWIFPSSYLWFIWSLGAYSLLAWLLGRRHAKICAAAALAVTLAMLGLTTWHLDHYGLHLLAQDYYLRGALSFFFYFYFGYVCRDLILRAATLPTVPATVVALVGYGVLAWIASTVTSVAPGAVIKFVAVGVGMVGAIYLGKTLGVRRDTRRFFGRLGQMTLPIYLTHLLFMMPLVYWLASLHSPYLLGSGVALAIAVSIISILGSVAITQLAIALNLTFFFFPPKLRLLARIAALFGRGETATDGSGETPEAEARS</sequence>
<feature type="transmembrane region" description="Helical" evidence="7">
    <location>
        <begin position="86"/>
        <end position="104"/>
    </location>
</feature>
<comment type="subcellular location">
    <subcellularLocation>
        <location evidence="1">Cell membrane</location>
        <topology evidence="1">Multi-pass membrane protein</topology>
    </subcellularLocation>
</comment>
<comment type="caution">
    <text evidence="9">The sequence shown here is derived from an EMBL/GenBank/DDBJ whole genome shotgun (WGS) entry which is preliminary data.</text>
</comment>
<feature type="transmembrane region" description="Helical" evidence="7">
    <location>
        <begin position="215"/>
        <end position="233"/>
    </location>
</feature>